<reference evidence="2" key="1">
    <citation type="submission" date="2020-06" db="EMBL/GenBank/DDBJ databases">
        <authorList>
            <person name="Onetto C."/>
        </authorList>
    </citation>
    <scope>NUCLEOTIDE SEQUENCE</scope>
</reference>
<organism evidence="2 3">
    <name type="scientific">Aureobasidium mustum</name>
    <dbReference type="NCBI Taxonomy" id="2773714"/>
    <lineage>
        <taxon>Eukaryota</taxon>
        <taxon>Fungi</taxon>
        <taxon>Dikarya</taxon>
        <taxon>Ascomycota</taxon>
        <taxon>Pezizomycotina</taxon>
        <taxon>Dothideomycetes</taxon>
        <taxon>Dothideomycetidae</taxon>
        <taxon>Dothideales</taxon>
        <taxon>Saccotheciaceae</taxon>
        <taxon>Aureobasidium</taxon>
    </lineage>
</organism>
<comment type="caution">
    <text evidence="2">The sequence shown here is derived from an EMBL/GenBank/DDBJ whole genome shotgun (WGS) entry which is preliminary data.</text>
</comment>
<gene>
    <name evidence="2" type="ORF">AWRI4233_LOCUS7849</name>
</gene>
<sequence>MPSSNILNIFSNDTRATEFRRAVRSQVARRQEYAVPGSGASAQEVQRAYLRYCREQQRPGQGGGAQQVPPPSYTATANNSPYTSTDNEAPPPYTSAITPTAQLDMLLYSNASTAPSPPGYTEAIATPPPPCYADTVSARSIPNAINQTLSHSAMQNLFSNCTTRTPRKQLHKTAIQALNLVVVSETQGSQEEVAFIRPNKRRGVLRRIKDRM</sequence>
<dbReference type="EMBL" id="CAIJEO010000009">
    <property type="protein sequence ID" value="CAD0099025.1"/>
    <property type="molecule type" value="Genomic_DNA"/>
</dbReference>
<keyword evidence="3" id="KW-1185">Reference proteome</keyword>
<feature type="region of interest" description="Disordered" evidence="1">
    <location>
        <begin position="56"/>
        <end position="96"/>
    </location>
</feature>
<feature type="compositionally biased region" description="Polar residues" evidence="1">
    <location>
        <begin position="73"/>
        <end position="87"/>
    </location>
</feature>
<evidence type="ECO:0000313" key="2">
    <source>
        <dbReference type="EMBL" id="CAD0099025.1"/>
    </source>
</evidence>
<dbReference type="Proteomes" id="UP000714618">
    <property type="component" value="Unassembled WGS sequence"/>
</dbReference>
<dbReference type="AlphaFoldDB" id="A0A9N8PK00"/>
<evidence type="ECO:0000256" key="1">
    <source>
        <dbReference type="SAM" id="MobiDB-lite"/>
    </source>
</evidence>
<protein>
    <submittedName>
        <fullName evidence="2">Uncharacterized protein</fullName>
    </submittedName>
</protein>
<name>A0A9N8PK00_9PEZI</name>
<accession>A0A9N8PK00</accession>
<evidence type="ECO:0000313" key="3">
    <source>
        <dbReference type="Proteomes" id="UP000714618"/>
    </source>
</evidence>
<proteinExistence type="predicted"/>
<dbReference type="OrthoDB" id="3927702at2759"/>